<name>A0A5C6EGZ3_9BACT</name>
<evidence type="ECO:0000313" key="6">
    <source>
        <dbReference type="Proteomes" id="UP000317977"/>
    </source>
</evidence>
<evidence type="ECO:0000259" key="4">
    <source>
        <dbReference type="Pfam" id="PF13579"/>
    </source>
</evidence>
<comment type="caution">
    <text evidence="5">The sequence shown here is derived from an EMBL/GenBank/DDBJ whole genome shotgun (WGS) entry which is preliminary data.</text>
</comment>
<dbReference type="Pfam" id="PF00534">
    <property type="entry name" value="Glycos_transf_1"/>
    <property type="match status" value="1"/>
</dbReference>
<dbReference type="Proteomes" id="UP000317977">
    <property type="component" value="Unassembled WGS sequence"/>
</dbReference>
<evidence type="ECO:0000256" key="1">
    <source>
        <dbReference type="ARBA" id="ARBA00022676"/>
    </source>
</evidence>
<dbReference type="EC" id="2.4.1.291" evidence="5"/>
<dbReference type="Pfam" id="PF13579">
    <property type="entry name" value="Glyco_trans_4_4"/>
    <property type="match status" value="1"/>
</dbReference>
<dbReference type="EMBL" id="SJPX01000005">
    <property type="protein sequence ID" value="TWU47810.1"/>
    <property type="molecule type" value="Genomic_DNA"/>
</dbReference>
<gene>
    <name evidence="5" type="primary">pglJ</name>
    <name evidence="5" type="ORF">Poly59_46520</name>
</gene>
<dbReference type="Gene3D" id="3.40.50.2000">
    <property type="entry name" value="Glycogen Phosphorylase B"/>
    <property type="match status" value="2"/>
</dbReference>
<dbReference type="InterPro" id="IPR001296">
    <property type="entry name" value="Glyco_trans_1"/>
</dbReference>
<keyword evidence="2 5" id="KW-0808">Transferase</keyword>
<sequence>MAGLSSRLAGRGHAVTLLTLDRGESDRHLVDPSVSRRMLGVMGETRSLISAVANLRRRVRVIRAAMVDSSPDVVLSFCDRTNILAVMAARPTGIPIVISERSDPSAQSLGRAYGWLRNRMYPKANRIIAQTVDSAEYIETLLISAGRRRVTGPVDVIPSAVDTPCATSDRSVAVANRQVVSVGRLEIEKGFDRLIDAFAPVVKRYPDWKLQIIGEGSQRGPLENQIRQLGLTSSVSLAGWIQPVWQPLAAATIFVSSSHYEGFPSALMEAMAAGVPSVSVDCPSGPRQIICDTLNGLLVPNDLAGITAGIERMIVDSTMREEIGEAGRDVLTHFGWPTMVDHYERVLAEESGR</sequence>
<evidence type="ECO:0000256" key="2">
    <source>
        <dbReference type="ARBA" id="ARBA00022679"/>
    </source>
</evidence>
<evidence type="ECO:0000259" key="3">
    <source>
        <dbReference type="Pfam" id="PF00534"/>
    </source>
</evidence>
<protein>
    <submittedName>
        <fullName evidence="5">4-alpha-N-acetylgalactosaminyltransferase</fullName>
        <ecNumber evidence="5">2.4.1.291</ecNumber>
    </submittedName>
</protein>
<organism evidence="5 6">
    <name type="scientific">Rubripirellula reticaptiva</name>
    <dbReference type="NCBI Taxonomy" id="2528013"/>
    <lineage>
        <taxon>Bacteria</taxon>
        <taxon>Pseudomonadati</taxon>
        <taxon>Planctomycetota</taxon>
        <taxon>Planctomycetia</taxon>
        <taxon>Pirellulales</taxon>
        <taxon>Pirellulaceae</taxon>
        <taxon>Rubripirellula</taxon>
    </lineage>
</organism>
<keyword evidence="6" id="KW-1185">Reference proteome</keyword>
<keyword evidence="1 5" id="KW-0328">Glycosyltransferase</keyword>
<evidence type="ECO:0000313" key="5">
    <source>
        <dbReference type="EMBL" id="TWU47810.1"/>
    </source>
</evidence>
<dbReference type="PANTHER" id="PTHR12526">
    <property type="entry name" value="GLYCOSYLTRANSFERASE"/>
    <property type="match status" value="1"/>
</dbReference>
<feature type="domain" description="Glycosyltransferase subfamily 4-like N-terminal" evidence="4">
    <location>
        <begin position="3"/>
        <end position="151"/>
    </location>
</feature>
<dbReference type="SUPFAM" id="SSF53756">
    <property type="entry name" value="UDP-Glycosyltransferase/glycogen phosphorylase"/>
    <property type="match status" value="1"/>
</dbReference>
<reference evidence="5 6" key="1">
    <citation type="submission" date="2019-02" db="EMBL/GenBank/DDBJ databases">
        <title>Deep-cultivation of Planctomycetes and their phenomic and genomic characterization uncovers novel biology.</title>
        <authorList>
            <person name="Wiegand S."/>
            <person name="Jogler M."/>
            <person name="Boedeker C."/>
            <person name="Pinto D."/>
            <person name="Vollmers J."/>
            <person name="Rivas-Marin E."/>
            <person name="Kohn T."/>
            <person name="Peeters S.H."/>
            <person name="Heuer A."/>
            <person name="Rast P."/>
            <person name="Oberbeckmann S."/>
            <person name="Bunk B."/>
            <person name="Jeske O."/>
            <person name="Meyerdierks A."/>
            <person name="Storesund J.E."/>
            <person name="Kallscheuer N."/>
            <person name="Luecker S."/>
            <person name="Lage O.M."/>
            <person name="Pohl T."/>
            <person name="Merkel B.J."/>
            <person name="Hornburger P."/>
            <person name="Mueller R.-W."/>
            <person name="Bruemmer F."/>
            <person name="Labrenz M."/>
            <person name="Spormann A.M."/>
            <person name="Op Den Camp H."/>
            <person name="Overmann J."/>
            <person name="Amann R."/>
            <person name="Jetten M.S.M."/>
            <person name="Mascher T."/>
            <person name="Medema M.H."/>
            <person name="Devos D.P."/>
            <person name="Kaster A.-K."/>
            <person name="Ovreas L."/>
            <person name="Rohde M."/>
            <person name="Galperin M.Y."/>
            <person name="Jogler C."/>
        </authorList>
    </citation>
    <scope>NUCLEOTIDE SEQUENCE [LARGE SCALE GENOMIC DNA]</scope>
    <source>
        <strain evidence="5 6">Poly59</strain>
    </source>
</reference>
<feature type="domain" description="Glycosyl transferase family 1" evidence="3">
    <location>
        <begin position="177"/>
        <end position="329"/>
    </location>
</feature>
<dbReference type="GO" id="GO:0016757">
    <property type="term" value="F:glycosyltransferase activity"/>
    <property type="evidence" value="ECO:0007669"/>
    <property type="project" value="UniProtKB-KW"/>
</dbReference>
<dbReference type="InterPro" id="IPR028098">
    <property type="entry name" value="Glyco_trans_4-like_N"/>
</dbReference>
<proteinExistence type="predicted"/>
<accession>A0A5C6EGZ3</accession>
<dbReference type="AlphaFoldDB" id="A0A5C6EGZ3"/>
<dbReference type="PANTHER" id="PTHR12526:SF510">
    <property type="entry name" value="D-INOSITOL 3-PHOSPHATE GLYCOSYLTRANSFERASE"/>
    <property type="match status" value="1"/>
</dbReference>